<dbReference type="InterPro" id="IPR020846">
    <property type="entry name" value="MFS_dom"/>
</dbReference>
<dbReference type="RefSeq" id="WP_145082885.1">
    <property type="nucleotide sequence ID" value="NZ_VLKH01000004.1"/>
</dbReference>
<keyword evidence="5 6" id="KW-0472">Membrane</keyword>
<dbReference type="PROSITE" id="PS00216">
    <property type="entry name" value="SUGAR_TRANSPORT_1"/>
    <property type="match status" value="1"/>
</dbReference>
<proteinExistence type="predicted"/>
<evidence type="ECO:0000256" key="3">
    <source>
        <dbReference type="ARBA" id="ARBA00022692"/>
    </source>
</evidence>
<name>A0A562JC16_9FIRM</name>
<evidence type="ECO:0000313" key="8">
    <source>
        <dbReference type="EMBL" id="TWH80762.1"/>
    </source>
</evidence>
<feature type="transmembrane region" description="Helical" evidence="6">
    <location>
        <begin position="68"/>
        <end position="99"/>
    </location>
</feature>
<feature type="transmembrane region" description="Helical" evidence="6">
    <location>
        <begin position="369"/>
        <end position="393"/>
    </location>
</feature>
<dbReference type="OrthoDB" id="9816124at2"/>
<feature type="domain" description="Major facilitator superfamily (MFS) profile" evidence="7">
    <location>
        <begin position="2"/>
        <end position="401"/>
    </location>
</feature>
<feature type="transmembrane region" description="Helical" evidence="6">
    <location>
        <begin position="35"/>
        <end position="56"/>
    </location>
</feature>
<dbReference type="Gene3D" id="1.20.1250.20">
    <property type="entry name" value="MFS general substrate transporter like domains"/>
    <property type="match status" value="1"/>
</dbReference>
<dbReference type="InterPro" id="IPR053160">
    <property type="entry name" value="MFS_DHA3_Transporter"/>
</dbReference>
<dbReference type="Pfam" id="PF07690">
    <property type="entry name" value="MFS_1"/>
    <property type="match status" value="1"/>
</dbReference>
<dbReference type="Proteomes" id="UP000315343">
    <property type="component" value="Unassembled WGS sequence"/>
</dbReference>
<dbReference type="AlphaFoldDB" id="A0A562JC16"/>
<evidence type="ECO:0000259" key="7">
    <source>
        <dbReference type="PROSITE" id="PS50850"/>
    </source>
</evidence>
<feature type="transmembrane region" description="Helical" evidence="6">
    <location>
        <begin position="221"/>
        <end position="240"/>
    </location>
</feature>
<keyword evidence="4 6" id="KW-1133">Transmembrane helix</keyword>
<dbReference type="SUPFAM" id="SSF103473">
    <property type="entry name" value="MFS general substrate transporter"/>
    <property type="match status" value="1"/>
</dbReference>
<organism evidence="8 9">
    <name type="scientific">Sedimentibacter saalensis</name>
    <dbReference type="NCBI Taxonomy" id="130788"/>
    <lineage>
        <taxon>Bacteria</taxon>
        <taxon>Bacillati</taxon>
        <taxon>Bacillota</taxon>
        <taxon>Tissierellia</taxon>
        <taxon>Sedimentibacter</taxon>
    </lineage>
</organism>
<dbReference type="PANTHER" id="PTHR23530:SF1">
    <property type="entry name" value="PERMEASE, MAJOR FACILITATOR SUPERFAMILY-RELATED"/>
    <property type="match status" value="1"/>
</dbReference>
<sequence length="410" mass="45541">MRVKLYSLIVFLRSLSTGLLVPVLSLLLIDKGASLSNISIIMGIYSLTVVVLELPTGILADVIGRKKIFCLSLIVALFGYSVILIGQGMIFLCIGIIFYGTSRALSSGSFDALFIDSYIETFGKDKLHKITVRLSVLDSLGLSLGALTGGVLPKFSQSLIVDIGTFDLNLVAEILLIIIVLLLSVVFISENSKSDIKKNISLKNHIKDSSLIVIKNRTIKCIFISAFATGFFLLTIETYWQPHFTSLLPDNSMYWLLGIISFLYFASSIFGSIISEKIIERYNLDFKKMYLILRTMLVSSLIVAALQLNAYSFIVFYTLIYLFLGMSNIPENVILNSEIPGNIRASVLSVNSLVLQMGGLTGSLINSFIINYISIPVLWMIAAGVIFITILIISKNFIFDRHREVQNRYE</sequence>
<comment type="caution">
    <text evidence="8">The sequence shown here is derived from an EMBL/GenBank/DDBJ whole genome shotgun (WGS) entry which is preliminary data.</text>
</comment>
<dbReference type="PANTHER" id="PTHR23530">
    <property type="entry name" value="TRANSPORT PROTEIN-RELATED"/>
    <property type="match status" value="1"/>
</dbReference>
<dbReference type="InterPro" id="IPR005829">
    <property type="entry name" value="Sugar_transporter_CS"/>
</dbReference>
<dbReference type="InterPro" id="IPR036259">
    <property type="entry name" value="MFS_trans_sf"/>
</dbReference>
<feature type="transmembrane region" description="Helical" evidence="6">
    <location>
        <begin position="252"/>
        <end position="274"/>
    </location>
</feature>
<feature type="transmembrane region" description="Helical" evidence="6">
    <location>
        <begin position="295"/>
        <end position="324"/>
    </location>
</feature>
<evidence type="ECO:0000256" key="1">
    <source>
        <dbReference type="ARBA" id="ARBA00004651"/>
    </source>
</evidence>
<protein>
    <submittedName>
        <fullName evidence="8">Putative MFS family arabinose efflux permease</fullName>
    </submittedName>
</protein>
<reference evidence="8 9" key="1">
    <citation type="submission" date="2019-07" db="EMBL/GenBank/DDBJ databases">
        <title>Genomic Encyclopedia of Type Strains, Phase I: the one thousand microbial genomes (KMG-I) project.</title>
        <authorList>
            <person name="Kyrpides N."/>
        </authorList>
    </citation>
    <scope>NUCLEOTIDE SEQUENCE [LARGE SCALE GENOMIC DNA]</scope>
    <source>
        <strain evidence="8 9">DSM 13558</strain>
    </source>
</reference>
<evidence type="ECO:0000313" key="9">
    <source>
        <dbReference type="Proteomes" id="UP000315343"/>
    </source>
</evidence>
<accession>A0A562JC16</accession>
<keyword evidence="2" id="KW-0813">Transport</keyword>
<keyword evidence="3 6" id="KW-0812">Transmembrane</keyword>
<feature type="transmembrane region" description="Helical" evidence="6">
    <location>
        <begin position="7"/>
        <end position="29"/>
    </location>
</feature>
<gene>
    <name evidence="8" type="ORF">LY60_02024</name>
</gene>
<evidence type="ECO:0000256" key="5">
    <source>
        <dbReference type="ARBA" id="ARBA00023136"/>
    </source>
</evidence>
<feature type="transmembrane region" description="Helical" evidence="6">
    <location>
        <begin position="168"/>
        <end position="188"/>
    </location>
</feature>
<comment type="subcellular location">
    <subcellularLocation>
        <location evidence="1">Cell membrane</location>
        <topology evidence="1">Multi-pass membrane protein</topology>
    </subcellularLocation>
</comment>
<dbReference type="InterPro" id="IPR011701">
    <property type="entry name" value="MFS"/>
</dbReference>
<keyword evidence="9" id="KW-1185">Reference proteome</keyword>
<evidence type="ECO:0000256" key="6">
    <source>
        <dbReference type="SAM" id="Phobius"/>
    </source>
</evidence>
<dbReference type="PROSITE" id="PS50850">
    <property type="entry name" value="MFS"/>
    <property type="match status" value="1"/>
</dbReference>
<dbReference type="EMBL" id="VLKH01000004">
    <property type="protein sequence ID" value="TWH80762.1"/>
    <property type="molecule type" value="Genomic_DNA"/>
</dbReference>
<evidence type="ECO:0000256" key="2">
    <source>
        <dbReference type="ARBA" id="ARBA00022448"/>
    </source>
</evidence>
<dbReference type="GO" id="GO:0022857">
    <property type="term" value="F:transmembrane transporter activity"/>
    <property type="evidence" value="ECO:0007669"/>
    <property type="project" value="InterPro"/>
</dbReference>
<evidence type="ECO:0000256" key="4">
    <source>
        <dbReference type="ARBA" id="ARBA00022989"/>
    </source>
</evidence>
<dbReference type="GO" id="GO:0005886">
    <property type="term" value="C:plasma membrane"/>
    <property type="evidence" value="ECO:0007669"/>
    <property type="project" value="UniProtKB-SubCell"/>
</dbReference>